<name>A0A927AT53_9BACT</name>
<sequence>MATDKGILLDTSQLKTRRRLYKAIRALPAGLWSVEISRKRATTSTLQRGYYWGYLLVEVARLLGVDREKADKVLCSLFLSSYVEVAGKPLAVVGSTASLDGFELLRESAGLGAARIRDKVSRA</sequence>
<proteinExistence type="predicted"/>
<gene>
    <name evidence="1" type="ORF">IC229_18430</name>
</gene>
<organism evidence="1 2">
    <name type="scientific">Spirosoma profusum</name>
    <dbReference type="NCBI Taxonomy" id="2771354"/>
    <lineage>
        <taxon>Bacteria</taxon>
        <taxon>Pseudomonadati</taxon>
        <taxon>Bacteroidota</taxon>
        <taxon>Cytophagia</taxon>
        <taxon>Cytophagales</taxon>
        <taxon>Cytophagaceae</taxon>
        <taxon>Spirosoma</taxon>
    </lineage>
</organism>
<dbReference type="EMBL" id="JACWZY010000016">
    <property type="protein sequence ID" value="MBD2702630.1"/>
    <property type="molecule type" value="Genomic_DNA"/>
</dbReference>
<keyword evidence="2" id="KW-1185">Reference proteome</keyword>
<evidence type="ECO:0000313" key="1">
    <source>
        <dbReference type="EMBL" id="MBD2702630.1"/>
    </source>
</evidence>
<dbReference type="Proteomes" id="UP000598820">
    <property type="component" value="Unassembled WGS sequence"/>
</dbReference>
<dbReference type="RefSeq" id="WP_190888481.1">
    <property type="nucleotide sequence ID" value="NZ_JACWZY010000016.1"/>
</dbReference>
<evidence type="ECO:0000313" key="2">
    <source>
        <dbReference type="Proteomes" id="UP000598820"/>
    </source>
</evidence>
<dbReference type="AlphaFoldDB" id="A0A927AT53"/>
<accession>A0A927AT53</accession>
<protein>
    <submittedName>
        <fullName evidence="1">Uncharacterized protein</fullName>
    </submittedName>
</protein>
<comment type="caution">
    <text evidence="1">The sequence shown here is derived from an EMBL/GenBank/DDBJ whole genome shotgun (WGS) entry which is preliminary data.</text>
</comment>
<reference evidence="1" key="1">
    <citation type="submission" date="2020-09" db="EMBL/GenBank/DDBJ databases">
        <authorList>
            <person name="Kim M.K."/>
        </authorList>
    </citation>
    <scope>NUCLEOTIDE SEQUENCE</scope>
    <source>
        <strain evidence="1">BT702</strain>
    </source>
</reference>